<keyword evidence="1" id="KW-0378">Hydrolase</keyword>
<dbReference type="Pfam" id="PF08708">
    <property type="entry name" value="PriCT_1"/>
    <property type="match status" value="1"/>
</dbReference>
<evidence type="ECO:0000313" key="5">
    <source>
        <dbReference type="Proteomes" id="UP000295678"/>
    </source>
</evidence>
<dbReference type="GO" id="GO:0016787">
    <property type="term" value="F:hydrolase activity"/>
    <property type="evidence" value="ECO:0007669"/>
    <property type="project" value="UniProtKB-KW"/>
</dbReference>
<feature type="domain" description="DNA primase/polymerase bifunctional N-terminal" evidence="3">
    <location>
        <begin position="9"/>
        <end position="190"/>
    </location>
</feature>
<dbReference type="Proteomes" id="UP000295678">
    <property type="component" value="Unassembled WGS sequence"/>
</dbReference>
<dbReference type="InterPro" id="IPR015330">
    <property type="entry name" value="DNA_primase/pol_bifunc_N"/>
</dbReference>
<dbReference type="PANTHER" id="PTHR35372">
    <property type="entry name" value="ATP BINDING PROTEIN-RELATED"/>
    <property type="match status" value="1"/>
</dbReference>
<keyword evidence="5" id="KW-1185">Reference proteome</keyword>
<dbReference type="OrthoDB" id="5453446at2"/>
<dbReference type="EMBL" id="SMAK01000013">
    <property type="protein sequence ID" value="TCT05384.1"/>
    <property type="molecule type" value="Genomic_DNA"/>
</dbReference>
<organism evidence="4 5">
    <name type="scientific">Tepidamorphus gemmatus</name>
    <dbReference type="NCBI Taxonomy" id="747076"/>
    <lineage>
        <taxon>Bacteria</taxon>
        <taxon>Pseudomonadati</taxon>
        <taxon>Pseudomonadota</taxon>
        <taxon>Alphaproteobacteria</taxon>
        <taxon>Hyphomicrobiales</taxon>
        <taxon>Tepidamorphaceae</taxon>
        <taxon>Tepidamorphus</taxon>
    </lineage>
</organism>
<dbReference type="RefSeq" id="WP_132807668.1">
    <property type="nucleotide sequence ID" value="NZ_SMAK01000013.1"/>
</dbReference>
<evidence type="ECO:0000259" key="2">
    <source>
        <dbReference type="SMART" id="SM00942"/>
    </source>
</evidence>
<feature type="domain" description="Primase C-terminal 1" evidence="2">
    <location>
        <begin position="211"/>
        <end position="277"/>
    </location>
</feature>
<name>A0A4R3LXL9_9HYPH</name>
<reference evidence="4 5" key="1">
    <citation type="submission" date="2019-03" db="EMBL/GenBank/DDBJ databases">
        <title>Genomic Encyclopedia of Type Strains, Phase IV (KMG-IV): sequencing the most valuable type-strain genomes for metagenomic binning, comparative biology and taxonomic classification.</title>
        <authorList>
            <person name="Goeker M."/>
        </authorList>
    </citation>
    <scope>NUCLEOTIDE SEQUENCE [LARGE SCALE GENOMIC DNA]</scope>
    <source>
        <strain evidence="4 5">DSM 19345</strain>
    </source>
</reference>
<dbReference type="InterPro" id="IPR014820">
    <property type="entry name" value="PriCT_1"/>
</dbReference>
<dbReference type="SUPFAM" id="SSF56747">
    <property type="entry name" value="Prim-pol domain"/>
    <property type="match status" value="1"/>
</dbReference>
<dbReference type="PANTHER" id="PTHR35372:SF2">
    <property type="entry name" value="SF3 HELICASE DOMAIN-CONTAINING PROTEIN"/>
    <property type="match status" value="1"/>
</dbReference>
<accession>A0A4R3LXL9</accession>
<comment type="caution">
    <text evidence="4">The sequence shown here is derived from an EMBL/GenBank/DDBJ whole genome shotgun (WGS) entry which is preliminary data.</text>
</comment>
<sequence length="289" mass="31198">MLPGLLDHARLYLGLGFAVLPLHFPFEREGRLECSCGREDCRQPAKHPFGRLVRNGLKDASKDPATVEGWFTKTRFNIAIATGAPSGVIVLDIDPRHGGDETLADLDREHGPLPTTWRFLTGGGGEHVLFRHPGRSVANSAGALGPGIDVRGDGGYIVAPPSLHICGRPYAISVDHHPEDVPLADAPAWLLERIAATRTADKARKAAQWRTLARDGAMNGERNVTIARLSGLLLGRRIDPHVCLDLMLAFNATRCQPPLPEDEVVATVASIARRELAGRAARREGGDHG</sequence>
<dbReference type="InterPro" id="IPR051620">
    <property type="entry name" value="ORF904-like_C"/>
</dbReference>
<evidence type="ECO:0000256" key="1">
    <source>
        <dbReference type="ARBA" id="ARBA00022801"/>
    </source>
</evidence>
<evidence type="ECO:0000313" key="4">
    <source>
        <dbReference type="EMBL" id="TCT05384.1"/>
    </source>
</evidence>
<dbReference type="SMART" id="SM00942">
    <property type="entry name" value="PriCT_1"/>
    <property type="match status" value="1"/>
</dbReference>
<protein>
    <submittedName>
        <fullName evidence="4">Primase-like protein</fullName>
    </submittedName>
</protein>
<dbReference type="CDD" id="cd04859">
    <property type="entry name" value="Prim_Pol"/>
    <property type="match status" value="1"/>
</dbReference>
<evidence type="ECO:0000259" key="3">
    <source>
        <dbReference type="SMART" id="SM00943"/>
    </source>
</evidence>
<gene>
    <name evidence="4" type="ORF">EDC22_1135</name>
</gene>
<dbReference type="SMART" id="SM00943">
    <property type="entry name" value="Prim-Pol"/>
    <property type="match status" value="1"/>
</dbReference>
<proteinExistence type="predicted"/>
<dbReference type="AlphaFoldDB" id="A0A4R3LXL9"/>
<dbReference type="Pfam" id="PF09250">
    <property type="entry name" value="Prim-Pol"/>
    <property type="match status" value="1"/>
</dbReference>